<keyword evidence="17" id="KW-1185">Reference proteome</keyword>
<dbReference type="GO" id="GO:0005524">
    <property type="term" value="F:ATP binding"/>
    <property type="evidence" value="ECO:0007669"/>
    <property type="project" value="UniProtKB-UniRule"/>
</dbReference>
<dbReference type="InterPro" id="IPR022636">
    <property type="entry name" value="S-AdoMet_synthetase_sfam"/>
</dbReference>
<feature type="binding site" description="in other chain" evidence="10">
    <location>
        <begin position="243"/>
        <end position="244"/>
    </location>
    <ligand>
        <name>ATP</name>
        <dbReference type="ChEBI" id="CHEBI:30616"/>
        <note>ligand shared between two neighboring subunits</note>
    </ligand>
</feature>
<dbReference type="InterPro" id="IPR022630">
    <property type="entry name" value="S-AdoMet_synt_C"/>
</dbReference>
<dbReference type="PIRSF" id="PIRSF000497">
    <property type="entry name" value="MAT"/>
    <property type="match status" value="1"/>
</dbReference>
<feature type="binding site" evidence="10">
    <location>
        <position position="18"/>
    </location>
    <ligand>
        <name>Mg(2+)</name>
        <dbReference type="ChEBI" id="CHEBI:18420"/>
    </ligand>
</feature>
<comment type="pathway">
    <text evidence="1 10">Amino-acid biosynthesis; S-adenosyl-L-methionine biosynthesis; S-adenosyl-L-methionine from L-methionine: step 1/1.</text>
</comment>
<dbReference type="HAMAP" id="MF_00086">
    <property type="entry name" value="S_AdoMet_synth1"/>
    <property type="match status" value="1"/>
</dbReference>
<dbReference type="CDD" id="cd18079">
    <property type="entry name" value="S-AdoMet_synt"/>
    <property type="match status" value="1"/>
</dbReference>
<dbReference type="PROSITE" id="PS00376">
    <property type="entry name" value="ADOMET_SYNTHASE_1"/>
    <property type="match status" value="1"/>
</dbReference>
<dbReference type="GO" id="GO:0006556">
    <property type="term" value="P:S-adenosylmethionine biosynthetic process"/>
    <property type="evidence" value="ECO:0007669"/>
    <property type="project" value="UniProtKB-UniRule"/>
</dbReference>
<dbReference type="InterPro" id="IPR022631">
    <property type="entry name" value="ADOMET_SYNTHASE_CS"/>
</dbReference>
<sequence length="383" mass="42176">MKKISYFTSESVMAGHPDKMCDQISDAILDAIIAKDSKAHVACETVATEGLIMVTGEITANTTVDYEKIIRKTVNDIGYCNDLYGFNGNTCKVLLALKKQSPDIARGVETDKVTGAGDQGMMFGYACNETEQLMPLSITLAHKLVKKLDEYRRTVPEQLGPDGKAQVTVEYEDGKVKKVDTIVVSVQHVAKLTLEECKTMVTEYVIKQVIPKEMLKSDTKIYINPTGRFVEGGPTADAGLTGRKIVVDTYGGYASHGGGAFSGKDPTKVDRTGAYMARYIAKNLVAAGLADKCQIELAYSIGKEEPVSIHIDSFGTSKLEEEDLVKIVRKEFPLTPAGMIEELDLRKPVYQKAASYGHFGRDEVEGFHWERTDKVDKLKKYCK</sequence>
<comment type="cofactor">
    <cofactor evidence="10">
        <name>K(+)</name>
        <dbReference type="ChEBI" id="CHEBI:29103"/>
    </cofactor>
    <text evidence="10">Binds 1 potassium ion per subunit.</text>
</comment>
<keyword evidence="4 10" id="KW-0808">Transferase</keyword>
<feature type="binding site" description="in other chain" evidence="10">
    <location>
        <position position="268"/>
    </location>
    <ligand>
        <name>L-methionine</name>
        <dbReference type="ChEBI" id="CHEBI:57844"/>
        <note>ligand shared between two neighboring subunits</note>
    </ligand>
</feature>
<feature type="region of interest" description="Flexible loop" evidence="10">
    <location>
        <begin position="100"/>
        <end position="110"/>
    </location>
</feature>
<dbReference type="InterPro" id="IPR002133">
    <property type="entry name" value="S-AdoMet_synthetase"/>
</dbReference>
<evidence type="ECO:0000256" key="3">
    <source>
        <dbReference type="ARBA" id="ARBA00022563"/>
    </source>
</evidence>
<dbReference type="GO" id="GO:0005737">
    <property type="term" value="C:cytoplasm"/>
    <property type="evidence" value="ECO:0007669"/>
    <property type="project" value="UniProtKB-SubCell"/>
</dbReference>
<dbReference type="Pfam" id="PF02772">
    <property type="entry name" value="S-AdoMet_synt_M"/>
    <property type="match status" value="1"/>
</dbReference>
<dbReference type="PROSITE" id="PS00377">
    <property type="entry name" value="ADOMET_SYNTHASE_2"/>
    <property type="match status" value="1"/>
</dbReference>
<gene>
    <name evidence="10" type="primary">metK</name>
    <name evidence="16" type="ORF">SAMN04487772_10380</name>
</gene>
<keyword evidence="10" id="KW-0963">Cytoplasm</keyword>
<organism evidence="16 17">
    <name type="scientific">[Clostridium] polysaccharolyticum</name>
    <dbReference type="NCBI Taxonomy" id="29364"/>
    <lineage>
        <taxon>Bacteria</taxon>
        <taxon>Bacillati</taxon>
        <taxon>Bacillota</taxon>
        <taxon>Clostridia</taxon>
        <taxon>Lachnospirales</taxon>
        <taxon>Lachnospiraceae</taxon>
    </lineage>
</organism>
<dbReference type="PANTHER" id="PTHR11964">
    <property type="entry name" value="S-ADENOSYLMETHIONINE SYNTHETASE"/>
    <property type="match status" value="1"/>
</dbReference>
<evidence type="ECO:0000313" key="16">
    <source>
        <dbReference type="EMBL" id="SES78290.1"/>
    </source>
</evidence>
<dbReference type="FunFam" id="3.30.300.10:FF:000003">
    <property type="entry name" value="S-adenosylmethionine synthase"/>
    <property type="match status" value="1"/>
</dbReference>
<dbReference type="GO" id="GO:0004478">
    <property type="term" value="F:methionine adenosyltransferase activity"/>
    <property type="evidence" value="ECO:0007669"/>
    <property type="project" value="UniProtKB-UniRule"/>
</dbReference>
<feature type="domain" description="S-adenosylmethionine synthetase C-terminal" evidence="15">
    <location>
        <begin position="232"/>
        <end position="371"/>
    </location>
</feature>
<evidence type="ECO:0000256" key="2">
    <source>
        <dbReference type="ARBA" id="ARBA00009685"/>
    </source>
</evidence>
<dbReference type="STRING" id="29364.SAMN04487772_10380"/>
<feature type="binding site" evidence="10">
    <location>
        <position position="44"/>
    </location>
    <ligand>
        <name>K(+)</name>
        <dbReference type="ChEBI" id="CHEBI:29103"/>
    </ligand>
</feature>
<comment type="similarity">
    <text evidence="2 10 12">Belongs to the AdoMet synthase family.</text>
</comment>
<feature type="binding site" description="in other chain" evidence="10">
    <location>
        <position position="16"/>
    </location>
    <ligand>
        <name>ATP</name>
        <dbReference type="ChEBI" id="CHEBI:30616"/>
        <note>ligand shared between two neighboring subunits</note>
    </ligand>
</feature>
<feature type="binding site" description="in other chain" evidence="10">
    <location>
        <begin position="162"/>
        <end position="164"/>
    </location>
    <ligand>
        <name>ATP</name>
        <dbReference type="ChEBI" id="CHEBI:30616"/>
        <note>ligand shared between two neighboring subunits</note>
    </ligand>
</feature>
<feature type="binding site" evidence="10">
    <location>
        <position position="237"/>
    </location>
    <ligand>
        <name>L-methionine</name>
        <dbReference type="ChEBI" id="CHEBI:57844"/>
        <note>ligand shared between two neighboring subunits</note>
    </ligand>
</feature>
<accession>A0A1H9ZB43</accession>
<comment type="subcellular location">
    <subcellularLocation>
        <location evidence="10 11">Cytoplasm</location>
    </subcellularLocation>
</comment>
<evidence type="ECO:0000256" key="6">
    <source>
        <dbReference type="ARBA" id="ARBA00022741"/>
    </source>
</evidence>
<evidence type="ECO:0000256" key="4">
    <source>
        <dbReference type="ARBA" id="ARBA00022679"/>
    </source>
</evidence>
<dbReference type="OrthoDB" id="9801686at2"/>
<dbReference type="Pfam" id="PF00438">
    <property type="entry name" value="S-AdoMet_synt_N"/>
    <property type="match status" value="1"/>
</dbReference>
<comment type="subunit">
    <text evidence="10">Homotetramer; dimer of dimers.</text>
</comment>
<feature type="domain" description="S-adenosylmethionine synthetase central" evidence="14">
    <location>
        <begin position="114"/>
        <end position="229"/>
    </location>
</feature>
<evidence type="ECO:0000256" key="9">
    <source>
        <dbReference type="ARBA" id="ARBA00022958"/>
    </source>
</evidence>
<dbReference type="UniPathway" id="UPA00315">
    <property type="reaction ID" value="UER00080"/>
</dbReference>
<feature type="binding site" evidence="10">
    <location>
        <position position="237"/>
    </location>
    <ligand>
        <name>ATP</name>
        <dbReference type="ChEBI" id="CHEBI:30616"/>
        <note>ligand shared between two neighboring subunits</note>
    </ligand>
</feature>
<comment type="catalytic activity">
    <reaction evidence="10">
        <text>L-methionine + ATP + H2O = S-adenosyl-L-methionine + phosphate + diphosphate</text>
        <dbReference type="Rhea" id="RHEA:21080"/>
        <dbReference type="ChEBI" id="CHEBI:15377"/>
        <dbReference type="ChEBI" id="CHEBI:30616"/>
        <dbReference type="ChEBI" id="CHEBI:33019"/>
        <dbReference type="ChEBI" id="CHEBI:43474"/>
        <dbReference type="ChEBI" id="CHEBI:57844"/>
        <dbReference type="ChEBI" id="CHEBI:59789"/>
        <dbReference type="EC" id="2.5.1.6"/>
    </reaction>
</comment>
<feature type="domain" description="S-adenosylmethionine synthetase N-terminal" evidence="13">
    <location>
        <begin position="6"/>
        <end position="102"/>
    </location>
</feature>
<keyword evidence="8 10" id="KW-0460">Magnesium</keyword>
<dbReference type="EMBL" id="FOHN01000003">
    <property type="protein sequence ID" value="SES78290.1"/>
    <property type="molecule type" value="Genomic_DNA"/>
</dbReference>
<comment type="cofactor">
    <cofactor evidence="10">
        <name>Mg(2+)</name>
        <dbReference type="ChEBI" id="CHEBI:18420"/>
    </cofactor>
    <text evidence="10">Binds 2 divalent ions per subunit.</text>
</comment>
<dbReference type="GO" id="GO:0006730">
    <property type="term" value="P:one-carbon metabolic process"/>
    <property type="evidence" value="ECO:0007669"/>
    <property type="project" value="UniProtKB-KW"/>
</dbReference>
<evidence type="ECO:0000256" key="10">
    <source>
        <dbReference type="HAMAP-Rule" id="MF_00086"/>
    </source>
</evidence>
<dbReference type="InterPro" id="IPR022629">
    <property type="entry name" value="S-AdoMet_synt_central"/>
</dbReference>
<dbReference type="RefSeq" id="WP_092476170.1">
    <property type="nucleotide sequence ID" value="NZ_FOHN01000003.1"/>
</dbReference>
<evidence type="ECO:0000256" key="5">
    <source>
        <dbReference type="ARBA" id="ARBA00022723"/>
    </source>
</evidence>
<dbReference type="EC" id="2.5.1.6" evidence="10"/>
<keyword evidence="5 10" id="KW-0479">Metal-binding</keyword>
<evidence type="ECO:0000313" key="17">
    <source>
        <dbReference type="Proteomes" id="UP000199800"/>
    </source>
</evidence>
<feature type="binding site" description="in other chain" evidence="10">
    <location>
        <position position="100"/>
    </location>
    <ligand>
        <name>L-methionine</name>
        <dbReference type="ChEBI" id="CHEBI:57844"/>
        <note>ligand shared between two neighboring subunits</note>
    </ligand>
</feature>
<evidence type="ECO:0000256" key="1">
    <source>
        <dbReference type="ARBA" id="ARBA00005224"/>
    </source>
</evidence>
<comment type="function">
    <text evidence="10">Catalyzes the formation of S-adenosylmethionine (AdoMet) from methionine and ATP. The overall synthetic reaction is composed of two sequential steps, AdoMet formation and the subsequent tripolyphosphate hydrolysis which occurs prior to release of AdoMet from the enzyme.</text>
</comment>
<dbReference type="InterPro" id="IPR022628">
    <property type="entry name" value="S-AdoMet_synt_N"/>
</dbReference>
<evidence type="ECO:0000259" key="14">
    <source>
        <dbReference type="Pfam" id="PF02772"/>
    </source>
</evidence>
<keyword evidence="9 10" id="KW-0630">Potassium</keyword>
<dbReference type="Pfam" id="PF02773">
    <property type="entry name" value="S-AdoMet_synt_C"/>
    <property type="match status" value="1"/>
</dbReference>
<dbReference type="Gene3D" id="3.30.300.10">
    <property type="match status" value="3"/>
</dbReference>
<dbReference type="NCBIfam" id="TIGR01034">
    <property type="entry name" value="metK"/>
    <property type="match status" value="1"/>
</dbReference>
<feature type="binding site" evidence="10">
    <location>
        <position position="264"/>
    </location>
    <ligand>
        <name>ATP</name>
        <dbReference type="ChEBI" id="CHEBI:30616"/>
        <note>ligand shared between two neighboring subunits</note>
    </ligand>
</feature>
<evidence type="ECO:0000259" key="15">
    <source>
        <dbReference type="Pfam" id="PF02773"/>
    </source>
</evidence>
<keyword evidence="7 10" id="KW-0067">ATP-binding</keyword>
<evidence type="ECO:0000256" key="11">
    <source>
        <dbReference type="RuleBase" id="RU000542"/>
    </source>
</evidence>
<name>A0A1H9ZB43_9FIRM</name>
<dbReference type="Proteomes" id="UP000199800">
    <property type="component" value="Unassembled WGS sequence"/>
</dbReference>
<evidence type="ECO:0000256" key="8">
    <source>
        <dbReference type="ARBA" id="ARBA00022842"/>
    </source>
</evidence>
<feature type="binding site" description="in other chain" evidence="10">
    <location>
        <position position="57"/>
    </location>
    <ligand>
        <name>L-methionine</name>
        <dbReference type="ChEBI" id="CHEBI:57844"/>
        <note>ligand shared between two neighboring subunits</note>
    </ligand>
</feature>
<keyword evidence="3 10" id="KW-0554">One-carbon metabolism</keyword>
<dbReference type="AlphaFoldDB" id="A0A1H9ZB43"/>
<proteinExistence type="inferred from homology"/>
<feature type="binding site" evidence="10">
    <location>
        <position position="260"/>
    </location>
    <ligand>
        <name>ATP</name>
        <dbReference type="ChEBI" id="CHEBI:30616"/>
        <note>ligand shared between two neighboring subunits</note>
    </ligand>
</feature>
<dbReference type="GO" id="GO:0000287">
    <property type="term" value="F:magnesium ion binding"/>
    <property type="evidence" value="ECO:0007669"/>
    <property type="project" value="UniProtKB-UniRule"/>
</dbReference>
<evidence type="ECO:0000259" key="13">
    <source>
        <dbReference type="Pfam" id="PF00438"/>
    </source>
</evidence>
<dbReference type="SUPFAM" id="SSF55973">
    <property type="entry name" value="S-adenosylmethionine synthetase"/>
    <property type="match status" value="3"/>
</dbReference>
<keyword evidence="6 10" id="KW-0547">Nucleotide-binding</keyword>
<evidence type="ECO:0000256" key="12">
    <source>
        <dbReference type="RuleBase" id="RU004462"/>
    </source>
</evidence>
<feature type="binding site" description="in other chain" evidence="10">
    <location>
        <begin position="228"/>
        <end position="229"/>
    </location>
    <ligand>
        <name>ATP</name>
        <dbReference type="ChEBI" id="CHEBI:30616"/>
        <note>ligand shared between two neighboring subunits</note>
    </ligand>
</feature>
<evidence type="ECO:0000256" key="7">
    <source>
        <dbReference type="ARBA" id="ARBA00022840"/>
    </source>
</evidence>
<reference evidence="16 17" key="1">
    <citation type="submission" date="2016-10" db="EMBL/GenBank/DDBJ databases">
        <authorList>
            <person name="de Groot N.N."/>
        </authorList>
    </citation>
    <scope>NUCLEOTIDE SEQUENCE [LARGE SCALE GENOMIC DNA]</scope>
    <source>
        <strain evidence="16 17">DSM 1801</strain>
    </source>
</reference>
<protein>
    <recommendedName>
        <fullName evidence="10">S-adenosylmethionine synthase</fullName>
        <shortName evidence="10">AdoMet synthase</shortName>
        <ecNumber evidence="10">2.5.1.6</ecNumber>
    </recommendedName>
    <alternativeName>
        <fullName evidence="10">MAT</fullName>
    </alternativeName>
    <alternativeName>
        <fullName evidence="10">Methionine adenosyltransferase</fullName>
    </alternativeName>
</protein>